<evidence type="ECO:0000313" key="2">
    <source>
        <dbReference type="EMBL" id="MBS2210710.1"/>
    </source>
</evidence>
<dbReference type="RefSeq" id="WP_212226249.1">
    <property type="nucleotide sequence ID" value="NZ_JAGUCN010000004.1"/>
</dbReference>
<organism evidence="2 3">
    <name type="scientific">Carboxylicivirga mesophila</name>
    <dbReference type="NCBI Taxonomy" id="1166478"/>
    <lineage>
        <taxon>Bacteria</taxon>
        <taxon>Pseudomonadati</taxon>
        <taxon>Bacteroidota</taxon>
        <taxon>Bacteroidia</taxon>
        <taxon>Marinilabiliales</taxon>
        <taxon>Marinilabiliaceae</taxon>
        <taxon>Carboxylicivirga</taxon>
    </lineage>
</organism>
<keyword evidence="1" id="KW-0732">Signal</keyword>
<proteinExistence type="predicted"/>
<gene>
    <name evidence="2" type="ORF">KEM09_04815</name>
</gene>
<keyword evidence="3" id="KW-1185">Reference proteome</keyword>
<protein>
    <recommendedName>
        <fullName evidence="4">DUF5667 domain-containing protein</fullName>
    </recommendedName>
</protein>
<dbReference type="Proteomes" id="UP000721861">
    <property type="component" value="Unassembled WGS sequence"/>
</dbReference>
<evidence type="ECO:0008006" key="4">
    <source>
        <dbReference type="Google" id="ProtNLM"/>
    </source>
</evidence>
<dbReference type="EMBL" id="JAGUCN010000004">
    <property type="protein sequence ID" value="MBS2210710.1"/>
    <property type="molecule type" value="Genomic_DNA"/>
</dbReference>
<comment type="caution">
    <text evidence="2">The sequence shown here is derived from an EMBL/GenBank/DDBJ whole genome shotgun (WGS) entry which is preliminary data.</text>
</comment>
<accession>A0ABS5K6U5</accession>
<sequence length="237" mass="27252">MRNKVLPLLIVFLLISSAAMGQGAFAIKKWKGRYPRMNNDYPLAFVSWKGWLPPVPHFFVRLYPSHYYYYLTSLPVIDAKSYLDMGLYGGLKMVLKNIDKDALYQSLQAIEGTQLNQMAHEEIAAFMRQSRLVSMPDIYQTSLCFDKAIQALHDLKQQDAPSAIHAGFEQDIRHYLEELLMINQLDARQGDKLQAMAELNRNVQQLTGTIHYTTHKIRACQHCNEEWPSNLGFLGKL</sequence>
<feature type="chain" id="PRO_5046544118" description="DUF5667 domain-containing protein" evidence="1">
    <location>
        <begin position="22"/>
        <end position="237"/>
    </location>
</feature>
<reference evidence="2 3" key="1">
    <citation type="journal article" date="2014" name="Int. J. Syst. Evol. Microbiol.">
        <title>Carboxylicivirga gen. nov. in the family Marinilabiliaceae with two novel species, Carboxylicivirga mesophila sp. nov. and Carboxylicivirga taeanensis sp. nov., and reclassification of Cytophaga fermentans as Saccharicrinis fermentans gen. nov., comb. nov.</title>
        <authorList>
            <person name="Yang S.H."/>
            <person name="Seo H.S."/>
            <person name="Woo J.H."/>
            <person name="Oh H.M."/>
            <person name="Jang H."/>
            <person name="Lee J.H."/>
            <person name="Kim S.J."/>
            <person name="Kwon K.K."/>
        </authorList>
    </citation>
    <scope>NUCLEOTIDE SEQUENCE [LARGE SCALE GENOMIC DNA]</scope>
    <source>
        <strain evidence="2 3">JCM 18290</strain>
    </source>
</reference>
<feature type="signal peptide" evidence="1">
    <location>
        <begin position="1"/>
        <end position="21"/>
    </location>
</feature>
<evidence type="ECO:0000313" key="3">
    <source>
        <dbReference type="Proteomes" id="UP000721861"/>
    </source>
</evidence>
<evidence type="ECO:0000256" key="1">
    <source>
        <dbReference type="SAM" id="SignalP"/>
    </source>
</evidence>
<name>A0ABS5K6U5_9BACT</name>